<proteinExistence type="predicted"/>
<evidence type="ECO:0000313" key="2">
    <source>
        <dbReference type="Proteomes" id="UP000010816"/>
    </source>
</evidence>
<keyword evidence="2" id="KW-1185">Reference proteome</keyword>
<dbReference type="KEGG" id="tmb:Thimo_0798"/>
<dbReference type="HOGENOM" id="CLU_149290_1_2_6"/>
<dbReference type="OrthoDB" id="9802417at2"/>
<evidence type="ECO:0000313" key="1">
    <source>
        <dbReference type="EMBL" id="AGA89637.1"/>
    </source>
</evidence>
<organism evidence="1 2">
    <name type="scientific">Thioflavicoccus mobilis 8321</name>
    <dbReference type="NCBI Taxonomy" id="765912"/>
    <lineage>
        <taxon>Bacteria</taxon>
        <taxon>Pseudomonadati</taxon>
        <taxon>Pseudomonadota</taxon>
        <taxon>Gammaproteobacteria</taxon>
        <taxon>Chromatiales</taxon>
        <taxon>Chromatiaceae</taxon>
        <taxon>Thioflavicoccus</taxon>
    </lineage>
</organism>
<reference evidence="1 2" key="1">
    <citation type="submission" date="2011-09" db="EMBL/GenBank/DDBJ databases">
        <title>Complete sequence of chromosome of Thioflavicoccus mobilis 8321.</title>
        <authorList>
            <consortium name="US DOE Joint Genome Institute"/>
            <person name="Lucas S."/>
            <person name="Han J."/>
            <person name="Lapidus A."/>
            <person name="Cheng J.-F."/>
            <person name="Goodwin L."/>
            <person name="Pitluck S."/>
            <person name="Peters L."/>
            <person name="Ovchinnikova G."/>
            <person name="Lu M."/>
            <person name="Detter J.C."/>
            <person name="Han C."/>
            <person name="Tapia R."/>
            <person name="Land M."/>
            <person name="Hauser L."/>
            <person name="Kyrpides N."/>
            <person name="Ivanova N."/>
            <person name="Pagani I."/>
            <person name="Vogl K."/>
            <person name="Liu Z."/>
            <person name="Imhoff J."/>
            <person name="Thiel V."/>
            <person name="Frigaard N.-U."/>
            <person name="Bryant D."/>
            <person name="Woyke T."/>
        </authorList>
    </citation>
    <scope>NUCLEOTIDE SEQUENCE [LARGE SCALE GENOMIC DNA]</scope>
    <source>
        <strain evidence="1 2">8321</strain>
    </source>
</reference>
<protein>
    <recommendedName>
        <fullName evidence="3">BrnT family toxin</fullName>
    </recommendedName>
</protein>
<dbReference type="Pfam" id="PF04365">
    <property type="entry name" value="BrnT_toxin"/>
    <property type="match status" value="1"/>
</dbReference>
<dbReference type="AlphaFoldDB" id="L0GUY7"/>
<dbReference type="Gene3D" id="3.10.450.530">
    <property type="entry name" value="Ribonuclease toxin, BrnT, of type II toxin-antitoxin system"/>
    <property type="match status" value="1"/>
</dbReference>
<dbReference type="RefSeq" id="WP_015279784.1">
    <property type="nucleotide sequence ID" value="NC_019940.1"/>
</dbReference>
<dbReference type="STRING" id="765912.Thimo_0798"/>
<evidence type="ECO:0008006" key="3">
    <source>
        <dbReference type="Google" id="ProtNLM"/>
    </source>
</evidence>
<accession>L0GUY7</accession>
<dbReference type="InterPro" id="IPR038573">
    <property type="entry name" value="BrnT_sf"/>
</dbReference>
<dbReference type="EMBL" id="CP003051">
    <property type="protein sequence ID" value="AGA89637.1"/>
    <property type="molecule type" value="Genomic_DNA"/>
</dbReference>
<sequence length="97" mass="11371">MNRLSFEWDPRKDASNQKKHGVSFYEAKTVFTDEYARLIADPDHSDEEDRFILLGVSIRFRLLVVCHCVRSGEVVRIISARKANQREVKVYEGYRHA</sequence>
<gene>
    <name evidence="1" type="ORF">Thimo_0798</name>
</gene>
<dbReference type="InterPro" id="IPR007460">
    <property type="entry name" value="BrnT_toxin"/>
</dbReference>
<dbReference type="eggNOG" id="COG2929">
    <property type="taxonomic scope" value="Bacteria"/>
</dbReference>
<dbReference type="Proteomes" id="UP000010816">
    <property type="component" value="Chromosome"/>
</dbReference>
<name>L0GUY7_9GAMM</name>